<accession>A0A1C7ZAT5</accession>
<name>A0A1C7ZAT5_PSESX</name>
<dbReference type="Proteomes" id="UP000093104">
    <property type="component" value="Unassembled WGS sequence"/>
</dbReference>
<comment type="caution">
    <text evidence="1">The sequence shown here is derived from an EMBL/GenBank/DDBJ whole genome shotgun (WGS) entry which is preliminary data.</text>
</comment>
<evidence type="ECO:0000313" key="2">
    <source>
        <dbReference type="Proteomes" id="UP000093104"/>
    </source>
</evidence>
<proteinExistence type="predicted"/>
<dbReference type="EMBL" id="LGSI01000003">
    <property type="protein sequence ID" value="OCR27051.1"/>
    <property type="molecule type" value="Genomic_DNA"/>
</dbReference>
<gene>
    <name evidence="1" type="ORF">AFK24_00745</name>
</gene>
<sequence>MPVSVISAVVLAPAAHVFCGTGFIREGAGFAEEDLQGFLGLFGDKSPPTLLLLARSLTATA</sequence>
<reference evidence="1 2" key="1">
    <citation type="submission" date="2015-07" db="EMBL/GenBank/DDBJ databases">
        <title>Draft genome sequence of a diazotrophic, plant growth-promoting rhizobacterium of the Pseudomonas syringae complex.</title>
        <authorList>
            <person name="Patten C.L."/>
            <person name="Jeong H."/>
        </authorList>
    </citation>
    <scope>NUCLEOTIDE SEQUENCE [LARGE SCALE GENOMIC DNA]</scope>
    <source>
        <strain evidence="1 2">GR12-2</strain>
    </source>
</reference>
<protein>
    <submittedName>
        <fullName evidence="1">Uncharacterized protein</fullName>
    </submittedName>
</protein>
<evidence type="ECO:0000313" key="1">
    <source>
        <dbReference type="EMBL" id="OCR27051.1"/>
    </source>
</evidence>
<dbReference type="AlphaFoldDB" id="A0A1C7ZAT5"/>
<organism evidence="1 2">
    <name type="scientific">Pseudomonas syringae</name>
    <dbReference type="NCBI Taxonomy" id="317"/>
    <lineage>
        <taxon>Bacteria</taxon>
        <taxon>Pseudomonadati</taxon>
        <taxon>Pseudomonadota</taxon>
        <taxon>Gammaproteobacteria</taxon>
        <taxon>Pseudomonadales</taxon>
        <taxon>Pseudomonadaceae</taxon>
        <taxon>Pseudomonas</taxon>
    </lineage>
</organism>